<sequence>MNARLILITGAQAAGKTTIGNALARLLPKAVHVDGDAIAEFVVSGAIGMDLPPPPGAMEQLYLRYRGSIAVANVYRDKGFDAVVSDNMFGETLTDVIAMGHETGDVHVIALDPDIASIEERELGRGKSGYTETVTPQALVDALRNETARVGLWHDNSGETVAETASRLLEKLDAALVPRPASA</sequence>
<protein>
    <submittedName>
        <fullName evidence="1">Uncharacterized protein</fullName>
    </submittedName>
</protein>
<dbReference type="AlphaFoldDB" id="D3Q7N1"/>
<dbReference type="Gene3D" id="3.40.50.300">
    <property type="entry name" value="P-loop containing nucleotide triphosphate hydrolases"/>
    <property type="match status" value="1"/>
</dbReference>
<keyword evidence="2" id="KW-1185">Reference proteome</keyword>
<dbReference type="eggNOG" id="COG3896">
    <property type="taxonomic scope" value="Bacteria"/>
</dbReference>
<dbReference type="Proteomes" id="UP000000844">
    <property type="component" value="Chromosome"/>
</dbReference>
<proteinExistence type="predicted"/>
<dbReference type="STRING" id="446470.Snas_4731"/>
<dbReference type="OrthoDB" id="9811893at2"/>
<organism evidence="1 2">
    <name type="scientific">Stackebrandtia nassauensis (strain DSM 44728 / CIP 108903 / NRRL B-16338 / NBRC 102104 / LLR-40K-21)</name>
    <dbReference type="NCBI Taxonomy" id="446470"/>
    <lineage>
        <taxon>Bacteria</taxon>
        <taxon>Bacillati</taxon>
        <taxon>Actinomycetota</taxon>
        <taxon>Actinomycetes</taxon>
        <taxon>Glycomycetales</taxon>
        <taxon>Glycomycetaceae</taxon>
        <taxon>Stackebrandtia</taxon>
    </lineage>
</organism>
<evidence type="ECO:0000313" key="2">
    <source>
        <dbReference type="Proteomes" id="UP000000844"/>
    </source>
</evidence>
<dbReference type="RefSeq" id="WP_013019944.1">
    <property type="nucleotide sequence ID" value="NC_013947.1"/>
</dbReference>
<dbReference type="InterPro" id="IPR027417">
    <property type="entry name" value="P-loop_NTPase"/>
</dbReference>
<dbReference type="HOGENOM" id="CLU_108932_1_0_11"/>
<dbReference type="SUPFAM" id="SSF52540">
    <property type="entry name" value="P-loop containing nucleoside triphosphate hydrolases"/>
    <property type="match status" value="1"/>
</dbReference>
<reference evidence="1 2" key="1">
    <citation type="journal article" date="2009" name="Stand. Genomic Sci.">
        <title>Complete genome sequence of Stackebrandtia nassauensis type strain (LLR-40K-21).</title>
        <authorList>
            <person name="Munk C."/>
            <person name="Lapidus A."/>
            <person name="Copeland A."/>
            <person name="Jando M."/>
            <person name="Mayilraj S."/>
            <person name="Glavina Del Rio T."/>
            <person name="Nolan M."/>
            <person name="Chen F."/>
            <person name="Lucas S."/>
            <person name="Tice H."/>
            <person name="Cheng J.F."/>
            <person name="Han C."/>
            <person name="Detter J.C."/>
            <person name="Bruce D."/>
            <person name="Goodwin L."/>
            <person name="Chain P."/>
            <person name="Pitluck S."/>
            <person name="Goker M."/>
            <person name="Ovchinikova G."/>
            <person name="Pati A."/>
            <person name="Ivanova N."/>
            <person name="Mavromatis K."/>
            <person name="Chen A."/>
            <person name="Palaniappan K."/>
            <person name="Land M."/>
            <person name="Hauser L."/>
            <person name="Chang Y.J."/>
            <person name="Jeffries C.D."/>
            <person name="Bristow J."/>
            <person name="Eisen J.A."/>
            <person name="Markowitz V."/>
            <person name="Hugenholtz P."/>
            <person name="Kyrpides N.C."/>
            <person name="Klenk H.P."/>
        </authorList>
    </citation>
    <scope>NUCLEOTIDE SEQUENCE [LARGE SCALE GENOMIC DNA]</scope>
    <source>
        <strain evidence="2">DSM 44728 / CIP 108903 / NRRL B-16338 / NBRC 102104 / LLR-40K-21</strain>
    </source>
</reference>
<evidence type="ECO:0000313" key="1">
    <source>
        <dbReference type="EMBL" id="ADD44373.1"/>
    </source>
</evidence>
<gene>
    <name evidence="1" type="ordered locus">Snas_4731</name>
</gene>
<dbReference type="KEGG" id="sna:Snas_4731"/>
<accession>D3Q7N1</accession>
<dbReference type="EMBL" id="CP001778">
    <property type="protein sequence ID" value="ADD44373.1"/>
    <property type="molecule type" value="Genomic_DNA"/>
</dbReference>
<name>D3Q7N1_STANL</name>